<feature type="signal peptide" evidence="2">
    <location>
        <begin position="1"/>
        <end position="22"/>
    </location>
</feature>
<name>A0ABV7T4I1_9GAMM</name>
<accession>A0ABV7T4I1</accession>
<protein>
    <recommendedName>
        <fullName evidence="5">Secreted protein</fullName>
    </recommendedName>
</protein>
<feature type="compositionally biased region" description="Basic and acidic residues" evidence="1">
    <location>
        <begin position="60"/>
        <end position="96"/>
    </location>
</feature>
<keyword evidence="2" id="KW-0732">Signal</keyword>
<dbReference type="Proteomes" id="UP001595630">
    <property type="component" value="Unassembled WGS sequence"/>
</dbReference>
<feature type="compositionally biased region" description="Gly residues" evidence="1">
    <location>
        <begin position="37"/>
        <end position="46"/>
    </location>
</feature>
<organism evidence="3 4">
    <name type="scientific">Stutzerimonas tarimensis</name>
    <dbReference type="NCBI Taxonomy" id="1507735"/>
    <lineage>
        <taxon>Bacteria</taxon>
        <taxon>Pseudomonadati</taxon>
        <taxon>Pseudomonadota</taxon>
        <taxon>Gammaproteobacteria</taxon>
        <taxon>Pseudomonadales</taxon>
        <taxon>Pseudomonadaceae</taxon>
        <taxon>Stutzerimonas</taxon>
    </lineage>
</organism>
<evidence type="ECO:0008006" key="5">
    <source>
        <dbReference type="Google" id="ProtNLM"/>
    </source>
</evidence>
<keyword evidence="4" id="KW-1185">Reference proteome</keyword>
<proteinExistence type="predicted"/>
<evidence type="ECO:0000313" key="4">
    <source>
        <dbReference type="Proteomes" id="UP001595630"/>
    </source>
</evidence>
<evidence type="ECO:0000256" key="1">
    <source>
        <dbReference type="SAM" id="MobiDB-lite"/>
    </source>
</evidence>
<comment type="caution">
    <text evidence="3">The sequence shown here is derived from an EMBL/GenBank/DDBJ whole genome shotgun (WGS) entry which is preliminary data.</text>
</comment>
<dbReference type="RefSeq" id="WP_386362504.1">
    <property type="nucleotide sequence ID" value="NZ_JBHRXZ010000016.1"/>
</dbReference>
<evidence type="ECO:0000313" key="3">
    <source>
        <dbReference type="EMBL" id="MFC3607413.1"/>
    </source>
</evidence>
<sequence>MHIRIASATALVAVLAASQSWANPPVQHAPAPDRGAAGSGSMGIGEGIHHGNQPTAGETGETRDVELPPRHPNLRDDNGGDGHGDHDTDMEHRRRN</sequence>
<feature type="region of interest" description="Disordered" evidence="1">
    <location>
        <begin position="22"/>
        <end position="96"/>
    </location>
</feature>
<feature type="chain" id="PRO_5045297736" description="Secreted protein" evidence="2">
    <location>
        <begin position="23"/>
        <end position="96"/>
    </location>
</feature>
<gene>
    <name evidence="3" type="ORF">ACFOMF_06450</name>
</gene>
<reference evidence="4" key="1">
    <citation type="journal article" date="2019" name="Int. J. Syst. Evol. Microbiol.">
        <title>The Global Catalogue of Microorganisms (GCM) 10K type strain sequencing project: providing services to taxonomists for standard genome sequencing and annotation.</title>
        <authorList>
            <consortium name="The Broad Institute Genomics Platform"/>
            <consortium name="The Broad Institute Genome Sequencing Center for Infectious Disease"/>
            <person name="Wu L."/>
            <person name="Ma J."/>
        </authorList>
    </citation>
    <scope>NUCLEOTIDE SEQUENCE [LARGE SCALE GENOMIC DNA]</scope>
    <source>
        <strain evidence="4">KCTC 42447</strain>
    </source>
</reference>
<dbReference type="EMBL" id="JBHRXZ010000016">
    <property type="protein sequence ID" value="MFC3607413.1"/>
    <property type="molecule type" value="Genomic_DNA"/>
</dbReference>
<evidence type="ECO:0000256" key="2">
    <source>
        <dbReference type="SAM" id="SignalP"/>
    </source>
</evidence>